<accession>A0A0H5RR13</accession>
<evidence type="ECO:0000256" key="4">
    <source>
        <dbReference type="ARBA" id="ARBA00023242"/>
    </source>
</evidence>
<dbReference type="GO" id="GO:0003682">
    <property type="term" value="F:chromatin binding"/>
    <property type="evidence" value="ECO:0007669"/>
    <property type="project" value="TreeGrafter"/>
</dbReference>
<organism evidence="8">
    <name type="scientific">Spongospora subterranea</name>
    <dbReference type="NCBI Taxonomy" id="70186"/>
    <lineage>
        <taxon>Eukaryota</taxon>
        <taxon>Sar</taxon>
        <taxon>Rhizaria</taxon>
        <taxon>Endomyxa</taxon>
        <taxon>Phytomyxea</taxon>
        <taxon>Plasmodiophorida</taxon>
        <taxon>Plasmodiophoridae</taxon>
        <taxon>Spongospora</taxon>
    </lineage>
</organism>
<dbReference type="InterPro" id="IPR005612">
    <property type="entry name" value="CCAAT-binding_factor"/>
</dbReference>
<dbReference type="InterPro" id="IPR016903">
    <property type="entry name" value="Nucleolar_cplx-assoc_3"/>
</dbReference>
<dbReference type="EMBL" id="HACM01010717">
    <property type="protein sequence ID" value="CRZ11159.1"/>
    <property type="molecule type" value="Transcribed_RNA"/>
</dbReference>
<dbReference type="PANTHER" id="PTHR14428">
    <property type="entry name" value="NUCLEOLAR COMPLEX PROTEIN 3"/>
    <property type="match status" value="1"/>
</dbReference>
<keyword evidence="4" id="KW-0539">Nucleus</keyword>
<dbReference type="Pfam" id="PF07540">
    <property type="entry name" value="NOC3p"/>
    <property type="match status" value="1"/>
</dbReference>
<reference evidence="8" key="1">
    <citation type="submission" date="2015-04" db="EMBL/GenBank/DDBJ databases">
        <title>The genome sequence of the plant pathogenic Rhizarian Plasmodiophora brassicae reveals insights in its biotrophic life cycle and the origin of chitin synthesis.</title>
        <authorList>
            <person name="Schwelm A."/>
            <person name="Fogelqvist J."/>
            <person name="Knaust A."/>
            <person name="Julke S."/>
            <person name="Lilja T."/>
            <person name="Dhandapani V."/>
            <person name="Bonilla-Rosso G."/>
            <person name="Karlsson M."/>
            <person name="Shevchenko A."/>
            <person name="Choi S.R."/>
            <person name="Kim H.G."/>
            <person name="Park J.Y."/>
            <person name="Lim Y.P."/>
            <person name="Ludwig-Muller J."/>
            <person name="Dixelius C."/>
        </authorList>
    </citation>
    <scope>NUCLEOTIDE SEQUENCE</scope>
    <source>
        <tissue evidence="8">Potato root galls</tissue>
    </source>
</reference>
<protein>
    <recommendedName>
        <fullName evidence="9">CCAAT-binding factor domain-containing protein</fullName>
    </recommendedName>
</protein>
<feature type="region of interest" description="Disordered" evidence="5">
    <location>
        <begin position="76"/>
        <end position="128"/>
    </location>
</feature>
<feature type="domain" description="CCAAT-binding factor" evidence="6">
    <location>
        <begin position="455"/>
        <end position="609"/>
    </location>
</feature>
<sequence length="711" mass="78299">LVFLPAIAGNTKSLTTMGKGQKRNRGEKGKGKWIDCAPIANNDNDISDCDILSDDMEYWNSHKGASFIANMSLPQRLPVKDDDGHVRPSRMHEADKTVPDPVPDPVPVQVQSGDRDPSAAPLPPPSIAPVLTPPQARVLIAQLASSACADPSSSLAPSLSQLMALSTSSANPIATRQLALLSQVAIFVDICPSYPIRSSPDQDPSIKLSKEVKALRAYESSLLTAYSRLVRHLIGLSKRSARPPSSPSSPSSSAWLMSLTAIRSLSHLIGRLSHFNMAKEIITCLVPLANHSSSQQIINLSSNAIIDMIRRPNCTDHAVHVLNIIDKIITSSRYSVRPSLLRLLLFLPLRTSSSGPTRKPSGKSRVVDQDLRRDLNASQAVESAGKANRTQQVLLQTLFRIYFTILRSSPSSSIIPVVLEGLAKFAYLINVDLLLDLLSHLDLLMASPDLPLSSSINCILAAFRMLHAQGSAIMIDAQDFYRRLYTDMDLFVEMEHHHLVPSLLDAIDLMFIKRRQLSIDRVSSFMIKLANLSIRLPFPESISCLHCIQSLMGRYPQSSRLLDNDISSSYTGLASSTSHADLDHDKPFSSCLWQLSLLSNAFQPIVAKYSRSLAAQTALPVDQLRLTPTQLLDHYTPSISPSFTPSLAPPTTLSDRKRPARIRAHHSKESSMAIRQRLSRGLIGSMDQQNEQVMTEREFIRYSNRQSISPS</sequence>
<evidence type="ECO:0000259" key="7">
    <source>
        <dbReference type="Pfam" id="PF07540"/>
    </source>
</evidence>
<keyword evidence="3" id="KW-0175">Coiled coil</keyword>
<dbReference type="GO" id="GO:0005730">
    <property type="term" value="C:nucleolus"/>
    <property type="evidence" value="ECO:0007669"/>
    <property type="project" value="UniProtKB-SubCell"/>
</dbReference>
<evidence type="ECO:0000259" key="6">
    <source>
        <dbReference type="Pfam" id="PF03914"/>
    </source>
</evidence>
<feature type="non-terminal residue" evidence="8">
    <location>
        <position position="1"/>
    </location>
</feature>
<evidence type="ECO:0000256" key="1">
    <source>
        <dbReference type="ARBA" id="ARBA00004604"/>
    </source>
</evidence>
<feature type="domain" description="Nucleolar complex-associated protein 3 N-terminal" evidence="7">
    <location>
        <begin position="136"/>
        <end position="227"/>
    </location>
</feature>
<evidence type="ECO:0000256" key="2">
    <source>
        <dbReference type="ARBA" id="ARBA00007797"/>
    </source>
</evidence>
<dbReference type="GO" id="GO:0006270">
    <property type="term" value="P:DNA replication initiation"/>
    <property type="evidence" value="ECO:0007669"/>
    <property type="project" value="TreeGrafter"/>
</dbReference>
<comment type="similarity">
    <text evidence="2">Belongs to the CBF/MAK21 family.</text>
</comment>
<evidence type="ECO:0000256" key="3">
    <source>
        <dbReference type="ARBA" id="ARBA00023054"/>
    </source>
</evidence>
<proteinExistence type="inferred from homology"/>
<feature type="region of interest" description="Disordered" evidence="5">
    <location>
        <begin position="642"/>
        <end position="673"/>
    </location>
</feature>
<dbReference type="PANTHER" id="PTHR14428:SF5">
    <property type="entry name" value="NUCLEOLAR COMPLEX PROTEIN 3 HOMOLOG"/>
    <property type="match status" value="1"/>
</dbReference>
<evidence type="ECO:0008006" key="9">
    <source>
        <dbReference type="Google" id="ProtNLM"/>
    </source>
</evidence>
<name>A0A0H5RR13_9EUKA</name>
<dbReference type="Pfam" id="PF03914">
    <property type="entry name" value="CBF"/>
    <property type="match status" value="1"/>
</dbReference>
<evidence type="ECO:0000256" key="5">
    <source>
        <dbReference type="SAM" id="MobiDB-lite"/>
    </source>
</evidence>
<dbReference type="InterPro" id="IPR011501">
    <property type="entry name" value="Noc3_N"/>
</dbReference>
<dbReference type="AlphaFoldDB" id="A0A0H5RR13"/>
<feature type="compositionally biased region" description="Polar residues" evidence="5">
    <location>
        <begin position="642"/>
        <end position="653"/>
    </location>
</feature>
<feature type="compositionally biased region" description="Basic and acidic residues" evidence="5">
    <location>
        <begin position="78"/>
        <end position="98"/>
    </location>
</feature>
<evidence type="ECO:0000313" key="8">
    <source>
        <dbReference type="EMBL" id="CRZ11159.1"/>
    </source>
</evidence>
<comment type="subcellular location">
    <subcellularLocation>
        <location evidence="1">Nucleus</location>
        <location evidence="1">Nucleolus</location>
    </subcellularLocation>
</comment>